<keyword evidence="4" id="KW-1185">Reference proteome</keyword>
<dbReference type="InterPro" id="IPR001375">
    <property type="entry name" value="Peptidase_S9_cat"/>
</dbReference>
<dbReference type="InterPro" id="IPR050261">
    <property type="entry name" value="FrsA_esterase"/>
</dbReference>
<feature type="domain" description="Peptidase S9 prolyl oligopeptidase catalytic" evidence="2">
    <location>
        <begin position="157"/>
        <end position="313"/>
    </location>
</feature>
<reference evidence="3 4" key="1">
    <citation type="submission" date="2021-02" db="EMBL/GenBank/DDBJ databases">
        <title>De Novo genome assembly of isolated myxobacteria.</title>
        <authorList>
            <person name="Stevens D.C."/>
        </authorList>
    </citation>
    <scope>NUCLEOTIDE SEQUENCE [LARGE SCALE GENOMIC DNA]</scope>
    <source>
        <strain evidence="3 4">SCHIC003</strain>
    </source>
</reference>
<dbReference type="PANTHER" id="PTHR22946">
    <property type="entry name" value="DIENELACTONE HYDROLASE DOMAIN-CONTAINING PROTEIN-RELATED"/>
    <property type="match status" value="1"/>
</dbReference>
<proteinExistence type="predicted"/>
<dbReference type="InterPro" id="IPR029058">
    <property type="entry name" value="AB_hydrolase_fold"/>
</dbReference>
<evidence type="ECO:0000256" key="1">
    <source>
        <dbReference type="SAM" id="SignalP"/>
    </source>
</evidence>
<accession>A0ABX7NDB6</accession>
<feature type="chain" id="PRO_5045776838" evidence="1">
    <location>
        <begin position="26"/>
        <end position="600"/>
    </location>
</feature>
<evidence type="ECO:0000313" key="3">
    <source>
        <dbReference type="EMBL" id="QSQ16797.1"/>
    </source>
</evidence>
<dbReference type="Proteomes" id="UP000663090">
    <property type="component" value="Chromosome"/>
</dbReference>
<organism evidence="3 4">
    <name type="scientific">Myxococcus landrumensis</name>
    <dbReference type="NCBI Taxonomy" id="2813577"/>
    <lineage>
        <taxon>Bacteria</taxon>
        <taxon>Pseudomonadati</taxon>
        <taxon>Myxococcota</taxon>
        <taxon>Myxococcia</taxon>
        <taxon>Myxococcales</taxon>
        <taxon>Cystobacterineae</taxon>
        <taxon>Myxococcaceae</taxon>
        <taxon>Myxococcus</taxon>
    </lineage>
</organism>
<evidence type="ECO:0000259" key="2">
    <source>
        <dbReference type="Pfam" id="PF00326"/>
    </source>
</evidence>
<dbReference type="Pfam" id="PF00326">
    <property type="entry name" value="Peptidase_S9"/>
    <property type="match status" value="1"/>
</dbReference>
<protein>
    <submittedName>
        <fullName evidence="3">Prolyl oligopeptidase family serine peptidase</fullName>
    </submittedName>
</protein>
<dbReference type="RefSeq" id="WP_206718433.1">
    <property type="nucleotide sequence ID" value="NZ_CP071091.1"/>
</dbReference>
<dbReference type="SUPFAM" id="SSF53474">
    <property type="entry name" value="alpha/beta-Hydrolases"/>
    <property type="match status" value="2"/>
</dbReference>
<dbReference type="Gene3D" id="3.40.50.1820">
    <property type="entry name" value="alpha/beta hydrolase"/>
    <property type="match status" value="2"/>
</dbReference>
<keyword evidence="1" id="KW-0732">Signal</keyword>
<dbReference type="EMBL" id="CP071091">
    <property type="protein sequence ID" value="QSQ16797.1"/>
    <property type="molecule type" value="Genomic_DNA"/>
</dbReference>
<feature type="signal peptide" evidence="1">
    <location>
        <begin position="1"/>
        <end position="25"/>
    </location>
</feature>
<gene>
    <name evidence="3" type="ORF">JY572_12410</name>
</gene>
<name>A0ABX7NDB6_9BACT</name>
<sequence length="600" mass="64973">MTRSLRPTRWLIPLMAVLCALPASAVDGRPDLPTLRAELRRITEYDAKAPLDVKIVRSQRRGDITVTELTYASPKGGRVPAYLVTPPGAGPFAGVTFQHWGQGTKNEFLDEALTLARSGVVSLLVDAPHVRPEPWRTSLQGTALPDTLVKMMVELRRGVDLLASRPEVDGQRLGYVGHSVGAMVGGALAGVEPRLRAFILMNGVGDYSQSVLAVETETKKQLETQLSKEAFAAHARKLAVVDGVVGVSDAAPRALFFQYGRSDPWVTPAQVAAFIDAATQPKLAKFYEGGHELSDAARRDRAQWLRTHLGFAEVHAVGPPMISAPPLPGPTNTPLPEWAKARPVLTIPGMEELQVRRGLTYTRSGGRDYKLDLYLPVNTFMGPVPVVVLAHGMMHPGLVPFVRDLPAFAGQARWLSSQGFAVALVELGSPATGAEREKWFTGTPELQKRMDAALAFVRKQAATEKLDADHIGVMAMSAGGLWGLAPALRKEPPAWLRCAVAWYPLLGAEGVPTASLPLEGLKAVNGPKSPPLFVVRAGRDAPGLNNVLDDFVKQARGKGIPLTLEELPEGHHAFELVDDVESSREVMRKTALFFMEHLQP</sequence>
<evidence type="ECO:0000313" key="4">
    <source>
        <dbReference type="Proteomes" id="UP000663090"/>
    </source>
</evidence>
<dbReference type="PANTHER" id="PTHR22946:SF0">
    <property type="entry name" value="DIENELACTONE HYDROLASE DOMAIN-CONTAINING PROTEIN"/>
    <property type="match status" value="1"/>
</dbReference>